<keyword evidence="1" id="KW-0732">Signal</keyword>
<organism evidence="2 3">
    <name type="scientific">Bradyrhizobium neotropicale</name>
    <dbReference type="NCBI Taxonomy" id="1497615"/>
    <lineage>
        <taxon>Bacteria</taxon>
        <taxon>Pseudomonadati</taxon>
        <taxon>Pseudomonadota</taxon>
        <taxon>Alphaproteobacteria</taxon>
        <taxon>Hyphomicrobiales</taxon>
        <taxon>Nitrobacteraceae</taxon>
        <taxon>Bradyrhizobium</taxon>
    </lineage>
</organism>
<reference evidence="2 3" key="1">
    <citation type="submission" date="2016-02" db="EMBL/GenBank/DDBJ databases">
        <title>Draft genome sequence of the strain BR 10247T Bradyrhizobium neotropicale isolated from nodules of Centrolobium paraense.</title>
        <authorList>
            <person name="Simoes-Araujo J.L."/>
            <person name="Barauna A.C."/>
            <person name="Silva K."/>
            <person name="Zilli J.E."/>
        </authorList>
    </citation>
    <scope>NUCLEOTIDE SEQUENCE [LARGE SCALE GENOMIC DNA]</scope>
    <source>
        <strain evidence="2 3">BR 10247</strain>
    </source>
</reference>
<keyword evidence="3" id="KW-1185">Reference proteome</keyword>
<gene>
    <name evidence="2" type="ORF">AXW67_26305</name>
</gene>
<feature type="signal peptide" evidence="1">
    <location>
        <begin position="1"/>
        <end position="37"/>
    </location>
</feature>
<proteinExistence type="predicted"/>
<dbReference type="GeneID" id="32583743"/>
<dbReference type="AlphaFoldDB" id="A0A176YS85"/>
<evidence type="ECO:0000256" key="1">
    <source>
        <dbReference type="SAM" id="SignalP"/>
    </source>
</evidence>
<dbReference type="Proteomes" id="UP000077173">
    <property type="component" value="Unassembled WGS sequence"/>
</dbReference>
<evidence type="ECO:0000313" key="3">
    <source>
        <dbReference type="Proteomes" id="UP000077173"/>
    </source>
</evidence>
<protein>
    <submittedName>
        <fullName evidence="2">Uncharacterized protein</fullName>
    </submittedName>
</protein>
<evidence type="ECO:0000313" key="2">
    <source>
        <dbReference type="EMBL" id="OAF10130.1"/>
    </source>
</evidence>
<name>A0A176YS85_9BRAD</name>
<accession>A0A176YS85</accession>
<feature type="chain" id="PRO_5008054926" evidence="1">
    <location>
        <begin position="38"/>
        <end position="154"/>
    </location>
</feature>
<dbReference type="EMBL" id="LSEF01000096">
    <property type="protein sequence ID" value="OAF10130.1"/>
    <property type="molecule type" value="Genomic_DNA"/>
</dbReference>
<comment type="caution">
    <text evidence="2">The sequence shown here is derived from an EMBL/GenBank/DDBJ whole genome shotgun (WGS) entry which is preliminary data.</text>
</comment>
<sequence>MEDSARLVFVKRSGAGNDAMKVLLAIALLTASTAASAQSNSSCCRQEALDYRAAMMPVQRALNLAFLAGICRLRSERYFEVMSTSAQLYAMQQAQKFGITNEEMTSADADAKEILSAEAANARKSHELMCHDLARDPRLDRLDDVERQITSNFH</sequence>